<dbReference type="RefSeq" id="WP_186854651.1">
    <property type="nucleotide sequence ID" value="NZ_JACOPG010000004.1"/>
</dbReference>
<dbReference type="EMBL" id="JACOPG010000004">
    <property type="protein sequence ID" value="MBC5687102.1"/>
    <property type="molecule type" value="Genomic_DNA"/>
</dbReference>
<keyword evidence="1" id="KW-0472">Membrane</keyword>
<keyword evidence="3" id="KW-1185">Reference proteome</keyword>
<keyword evidence="1" id="KW-1133">Transmembrane helix</keyword>
<evidence type="ECO:0008006" key="4">
    <source>
        <dbReference type="Google" id="ProtNLM"/>
    </source>
</evidence>
<proteinExistence type="predicted"/>
<accession>A0ABR7GIJ3</accession>
<feature type="transmembrane region" description="Helical" evidence="1">
    <location>
        <begin position="53"/>
        <end position="73"/>
    </location>
</feature>
<keyword evidence="1" id="KW-0812">Transmembrane</keyword>
<sequence>MTNADMMVIFDVIITIMGSYIIFSTIKMKKDGMVPNLFVPVEEMTKCKDQPGFIAFLFPRAIIFGIVSAIFGIEGVCNDMFLNLGQIVNVIMIVVFIVAWVWFSMQLRKGKEKFF</sequence>
<feature type="transmembrane region" description="Helical" evidence="1">
    <location>
        <begin position="6"/>
        <end position="23"/>
    </location>
</feature>
<gene>
    <name evidence="2" type="ORF">H8R94_10885</name>
</gene>
<protein>
    <recommendedName>
        <fullName evidence="4">DUF3784 domain-containing protein</fullName>
    </recommendedName>
</protein>
<name>A0ABR7GIJ3_9FIRM</name>
<evidence type="ECO:0000313" key="2">
    <source>
        <dbReference type="EMBL" id="MBC5687102.1"/>
    </source>
</evidence>
<organism evidence="2 3">
    <name type="scientific">Roseburia lenta</name>
    <dbReference type="NCBI Taxonomy" id="2763061"/>
    <lineage>
        <taxon>Bacteria</taxon>
        <taxon>Bacillati</taxon>
        <taxon>Bacillota</taxon>
        <taxon>Clostridia</taxon>
        <taxon>Lachnospirales</taxon>
        <taxon>Lachnospiraceae</taxon>
        <taxon>Roseburia</taxon>
    </lineage>
</organism>
<dbReference type="Proteomes" id="UP000643810">
    <property type="component" value="Unassembled WGS sequence"/>
</dbReference>
<evidence type="ECO:0000256" key="1">
    <source>
        <dbReference type="SAM" id="Phobius"/>
    </source>
</evidence>
<comment type="caution">
    <text evidence="2">The sequence shown here is derived from an EMBL/GenBank/DDBJ whole genome shotgun (WGS) entry which is preliminary data.</text>
</comment>
<feature type="transmembrane region" description="Helical" evidence="1">
    <location>
        <begin position="85"/>
        <end position="103"/>
    </location>
</feature>
<reference evidence="2 3" key="1">
    <citation type="submission" date="2020-08" db="EMBL/GenBank/DDBJ databases">
        <title>Genome public.</title>
        <authorList>
            <person name="Liu C."/>
            <person name="Sun Q."/>
        </authorList>
    </citation>
    <scope>NUCLEOTIDE SEQUENCE [LARGE SCALE GENOMIC DNA]</scope>
    <source>
        <strain evidence="2 3">NSJ-9</strain>
    </source>
</reference>
<evidence type="ECO:0000313" key="3">
    <source>
        <dbReference type="Proteomes" id="UP000643810"/>
    </source>
</evidence>